<feature type="chain" id="PRO_5037239554" description="Chitin binding peritrophin-A-like protein" evidence="1">
    <location>
        <begin position="22"/>
        <end position="55"/>
    </location>
</feature>
<evidence type="ECO:0000313" key="2">
    <source>
        <dbReference type="EMBL" id="MBY4892513.1"/>
    </source>
</evidence>
<evidence type="ECO:0000313" key="3">
    <source>
        <dbReference type="EMBL" id="QXL90170.1"/>
    </source>
</evidence>
<keyword evidence="1" id="KW-0732">Signal</keyword>
<evidence type="ECO:0000313" key="4">
    <source>
        <dbReference type="Proteomes" id="UP000693972"/>
    </source>
</evidence>
<reference evidence="3 4" key="1">
    <citation type="submission" date="2021-07" db="EMBL/GenBank/DDBJ databases">
        <title>Karlodiniumbacter phycospheric gen. nov., sp. nov., a phycosphere bacterium isolated from karlodinium veneficum.</title>
        <authorList>
            <person name="Peng Y."/>
            <person name="Jiang L."/>
            <person name="Lee J."/>
        </authorList>
    </citation>
    <scope>NUCLEOTIDE SEQUENCE</scope>
    <source>
        <strain evidence="3 4">N5</strain>
    </source>
</reference>
<sequence length="55" mass="5475">MTIKTLLAASVLLVVPAIAQAQCSWGASSTEAQISCAGGMTWDAEAMACVATASS</sequence>
<gene>
    <name evidence="2" type="ORF">KUL25_07025</name>
    <name evidence="3" type="ORF">KUL25_07030</name>
</gene>
<dbReference type="EMBL" id="JAIMBW010000001">
    <property type="protein sequence ID" value="MBY4892513.1"/>
    <property type="molecule type" value="Genomic_DNA"/>
</dbReference>
<organism evidence="3">
    <name type="scientific">Gymnodinialimonas phycosphaerae</name>
    <dbReference type="NCBI Taxonomy" id="2841589"/>
    <lineage>
        <taxon>Bacteria</taxon>
        <taxon>Pseudomonadati</taxon>
        <taxon>Pseudomonadota</taxon>
        <taxon>Alphaproteobacteria</taxon>
        <taxon>Rhodobacterales</taxon>
        <taxon>Paracoccaceae</taxon>
        <taxon>Gymnodinialimonas</taxon>
    </lineage>
</organism>
<feature type="signal peptide" evidence="1">
    <location>
        <begin position="1"/>
        <end position="21"/>
    </location>
</feature>
<keyword evidence="4" id="KW-1185">Reference proteome</keyword>
<proteinExistence type="predicted"/>
<protein>
    <recommendedName>
        <fullName evidence="5">Chitin binding peritrophin-A-like protein</fullName>
    </recommendedName>
</protein>
<accession>A0A975YI71</accession>
<dbReference type="Proteomes" id="UP000693972">
    <property type="component" value="Unassembled WGS sequence"/>
</dbReference>
<evidence type="ECO:0008006" key="5">
    <source>
        <dbReference type="Google" id="ProtNLM"/>
    </source>
</evidence>
<dbReference type="AlphaFoldDB" id="A0A975YI71"/>
<dbReference type="EMBL" id="CP078073">
    <property type="protein sequence ID" value="QXL90170.1"/>
    <property type="molecule type" value="Genomic_DNA"/>
</dbReference>
<evidence type="ECO:0000256" key="1">
    <source>
        <dbReference type="SAM" id="SignalP"/>
    </source>
</evidence>
<name>A0A975YI71_9RHOB</name>
<dbReference type="RefSeq" id="WP_161489752.1">
    <property type="nucleotide sequence ID" value="NZ_JAIMBW010000001.1"/>
</dbReference>